<accession>A0AAW0JLM0</accession>
<protein>
    <submittedName>
        <fullName evidence="2">Uncharacterized protein</fullName>
    </submittedName>
</protein>
<dbReference type="EMBL" id="PKMF04000513">
    <property type="protein sequence ID" value="KAK7827928.1"/>
    <property type="molecule type" value="Genomic_DNA"/>
</dbReference>
<reference evidence="2 3" key="1">
    <citation type="journal article" date="2018" name="Sci. Data">
        <title>The draft genome sequence of cork oak.</title>
        <authorList>
            <person name="Ramos A.M."/>
            <person name="Usie A."/>
            <person name="Barbosa P."/>
            <person name="Barros P.M."/>
            <person name="Capote T."/>
            <person name="Chaves I."/>
            <person name="Simoes F."/>
            <person name="Abreu I."/>
            <person name="Carrasquinho I."/>
            <person name="Faro C."/>
            <person name="Guimaraes J.B."/>
            <person name="Mendonca D."/>
            <person name="Nobrega F."/>
            <person name="Rodrigues L."/>
            <person name="Saibo N.J.M."/>
            <person name="Varela M.C."/>
            <person name="Egas C."/>
            <person name="Matos J."/>
            <person name="Miguel C.M."/>
            <person name="Oliveira M.M."/>
            <person name="Ricardo C.P."/>
            <person name="Goncalves S."/>
        </authorList>
    </citation>
    <scope>NUCLEOTIDE SEQUENCE [LARGE SCALE GENOMIC DNA]</scope>
    <source>
        <strain evidence="3">cv. HL8</strain>
    </source>
</reference>
<evidence type="ECO:0000256" key="1">
    <source>
        <dbReference type="SAM" id="MobiDB-lite"/>
    </source>
</evidence>
<comment type="caution">
    <text evidence="2">The sequence shown here is derived from an EMBL/GenBank/DDBJ whole genome shotgun (WGS) entry which is preliminary data.</text>
</comment>
<sequence>MQDLWYGTKDEPVDGQPIQESDNDDQPEMEVTHTTTEDVSCEEAWEIKITTDLKCKMARPW</sequence>
<name>A0AAW0JLM0_QUESU</name>
<proteinExistence type="predicted"/>
<evidence type="ECO:0000313" key="3">
    <source>
        <dbReference type="Proteomes" id="UP000237347"/>
    </source>
</evidence>
<dbReference type="AlphaFoldDB" id="A0AAW0JLM0"/>
<gene>
    <name evidence="2" type="ORF">CFP56_030777</name>
</gene>
<feature type="region of interest" description="Disordered" evidence="1">
    <location>
        <begin position="1"/>
        <end position="38"/>
    </location>
</feature>
<evidence type="ECO:0000313" key="2">
    <source>
        <dbReference type="EMBL" id="KAK7827928.1"/>
    </source>
</evidence>
<keyword evidence="3" id="KW-1185">Reference proteome</keyword>
<organism evidence="2 3">
    <name type="scientific">Quercus suber</name>
    <name type="common">Cork oak</name>
    <dbReference type="NCBI Taxonomy" id="58331"/>
    <lineage>
        <taxon>Eukaryota</taxon>
        <taxon>Viridiplantae</taxon>
        <taxon>Streptophyta</taxon>
        <taxon>Embryophyta</taxon>
        <taxon>Tracheophyta</taxon>
        <taxon>Spermatophyta</taxon>
        <taxon>Magnoliopsida</taxon>
        <taxon>eudicotyledons</taxon>
        <taxon>Gunneridae</taxon>
        <taxon>Pentapetalae</taxon>
        <taxon>rosids</taxon>
        <taxon>fabids</taxon>
        <taxon>Fagales</taxon>
        <taxon>Fagaceae</taxon>
        <taxon>Quercus</taxon>
    </lineage>
</organism>
<dbReference type="Proteomes" id="UP000237347">
    <property type="component" value="Unassembled WGS sequence"/>
</dbReference>